<dbReference type="InterPro" id="IPR013087">
    <property type="entry name" value="Znf_C2H2_type"/>
</dbReference>
<keyword evidence="1" id="KW-0863">Zinc-finger</keyword>
<dbReference type="PROSITE" id="PS50157">
    <property type="entry name" value="ZINC_FINGER_C2H2_2"/>
    <property type="match status" value="1"/>
</dbReference>
<reference evidence="3 4" key="1">
    <citation type="journal article" date="2019" name="Environ. Microbiol.">
        <title>At the nexus of three kingdoms: the genome of the mycorrhizal fungus Gigaspora margarita provides insights into plant, endobacterial and fungal interactions.</title>
        <authorList>
            <person name="Venice F."/>
            <person name="Ghignone S."/>
            <person name="Salvioli di Fossalunga A."/>
            <person name="Amselem J."/>
            <person name="Novero M."/>
            <person name="Xianan X."/>
            <person name="Sedzielewska Toro K."/>
            <person name="Morin E."/>
            <person name="Lipzen A."/>
            <person name="Grigoriev I.V."/>
            <person name="Henrissat B."/>
            <person name="Martin F.M."/>
            <person name="Bonfante P."/>
        </authorList>
    </citation>
    <scope>NUCLEOTIDE SEQUENCE [LARGE SCALE GENOMIC DNA]</scope>
    <source>
        <strain evidence="3 4">BEG34</strain>
    </source>
</reference>
<evidence type="ECO:0000256" key="1">
    <source>
        <dbReference type="PROSITE-ProRule" id="PRU00042"/>
    </source>
</evidence>
<evidence type="ECO:0000313" key="3">
    <source>
        <dbReference type="EMBL" id="KAF0451243.1"/>
    </source>
</evidence>
<accession>A0A8H3XEX2</accession>
<gene>
    <name evidence="3" type="ORF">F8M41_002057</name>
</gene>
<dbReference type="OrthoDB" id="2393346at2759"/>
<keyword evidence="4" id="KW-1185">Reference proteome</keyword>
<protein>
    <recommendedName>
        <fullName evidence="2">C2H2-type domain-containing protein</fullName>
    </recommendedName>
</protein>
<organism evidence="3 4">
    <name type="scientific">Gigaspora margarita</name>
    <dbReference type="NCBI Taxonomy" id="4874"/>
    <lineage>
        <taxon>Eukaryota</taxon>
        <taxon>Fungi</taxon>
        <taxon>Fungi incertae sedis</taxon>
        <taxon>Mucoromycota</taxon>
        <taxon>Glomeromycotina</taxon>
        <taxon>Glomeromycetes</taxon>
        <taxon>Diversisporales</taxon>
        <taxon>Gigasporaceae</taxon>
        <taxon>Gigaspora</taxon>
    </lineage>
</organism>
<evidence type="ECO:0000313" key="4">
    <source>
        <dbReference type="Proteomes" id="UP000439903"/>
    </source>
</evidence>
<dbReference type="Proteomes" id="UP000439903">
    <property type="component" value="Unassembled WGS sequence"/>
</dbReference>
<evidence type="ECO:0000259" key="2">
    <source>
        <dbReference type="PROSITE" id="PS50157"/>
    </source>
</evidence>
<dbReference type="EMBL" id="WTPW01001172">
    <property type="protein sequence ID" value="KAF0451243.1"/>
    <property type="molecule type" value="Genomic_DNA"/>
</dbReference>
<keyword evidence="1" id="KW-0862">Zinc</keyword>
<sequence>MTTFNLYYCGFCSKAYIHKGSLKTYETTKHKNNKFLHNLYPLYISLFSDCQQFCSTFINLIQKRLTSHRSTQGLKSIEFPCSENIFAFYFWNEENFQYIHYQRKYNCIFKGLQGYQRIAKLFKFKEWGKRIDKTGTETYVVFDQVNLNNNTIKEKEAKFCWKERGKFLKYGIITFIFEINTKTIEIVDE</sequence>
<keyword evidence="1" id="KW-0479">Metal-binding</keyword>
<dbReference type="AlphaFoldDB" id="A0A8H3XEX2"/>
<name>A0A8H3XEX2_GIGMA</name>
<comment type="caution">
    <text evidence="3">The sequence shown here is derived from an EMBL/GenBank/DDBJ whole genome shotgun (WGS) entry which is preliminary data.</text>
</comment>
<proteinExistence type="predicted"/>
<dbReference type="GO" id="GO:0008270">
    <property type="term" value="F:zinc ion binding"/>
    <property type="evidence" value="ECO:0007669"/>
    <property type="project" value="UniProtKB-KW"/>
</dbReference>
<feature type="domain" description="C2H2-type" evidence="2">
    <location>
        <begin position="7"/>
        <end position="35"/>
    </location>
</feature>